<dbReference type="PROSITE" id="PS51186">
    <property type="entry name" value="GNAT"/>
    <property type="match status" value="1"/>
</dbReference>
<dbReference type="PANTHER" id="PTHR43415">
    <property type="entry name" value="SPERMIDINE N(1)-ACETYLTRANSFERASE"/>
    <property type="match status" value="1"/>
</dbReference>
<evidence type="ECO:0000313" key="2">
    <source>
        <dbReference type="EMBL" id="MED1202325.1"/>
    </source>
</evidence>
<organism evidence="2 3">
    <name type="scientific">Heyndrickxia acidicola</name>
    <dbReference type="NCBI Taxonomy" id="209389"/>
    <lineage>
        <taxon>Bacteria</taxon>
        <taxon>Bacillati</taxon>
        <taxon>Bacillota</taxon>
        <taxon>Bacilli</taxon>
        <taxon>Bacillales</taxon>
        <taxon>Bacillaceae</taxon>
        <taxon>Heyndrickxia</taxon>
    </lineage>
</organism>
<gene>
    <name evidence="2" type="ORF">P4T90_04375</name>
</gene>
<comment type="caution">
    <text evidence="2">The sequence shown here is derived from an EMBL/GenBank/DDBJ whole genome shotgun (WGS) entry which is preliminary data.</text>
</comment>
<keyword evidence="3" id="KW-1185">Reference proteome</keyword>
<dbReference type="Pfam" id="PF13302">
    <property type="entry name" value="Acetyltransf_3"/>
    <property type="match status" value="1"/>
</dbReference>
<dbReference type="RefSeq" id="WP_066266945.1">
    <property type="nucleotide sequence ID" value="NZ_JARMAB010000005.1"/>
</dbReference>
<dbReference type="PANTHER" id="PTHR43415:SF5">
    <property type="entry name" value="ACETYLTRANSFERASE"/>
    <property type="match status" value="1"/>
</dbReference>
<evidence type="ECO:0000313" key="3">
    <source>
        <dbReference type="Proteomes" id="UP001341444"/>
    </source>
</evidence>
<dbReference type="InterPro" id="IPR000182">
    <property type="entry name" value="GNAT_dom"/>
</dbReference>
<protein>
    <submittedName>
        <fullName evidence="2">GNAT family protein</fullName>
    </submittedName>
</protein>
<dbReference type="EMBL" id="JARMAB010000005">
    <property type="protein sequence ID" value="MED1202325.1"/>
    <property type="molecule type" value="Genomic_DNA"/>
</dbReference>
<proteinExistence type="predicted"/>
<dbReference type="CDD" id="cd04301">
    <property type="entry name" value="NAT_SF"/>
    <property type="match status" value="1"/>
</dbReference>
<dbReference type="InterPro" id="IPR016181">
    <property type="entry name" value="Acyl_CoA_acyltransferase"/>
</dbReference>
<evidence type="ECO:0000259" key="1">
    <source>
        <dbReference type="PROSITE" id="PS51186"/>
    </source>
</evidence>
<sequence>MDALLHSEMISLTSITEADLPILLQWYRDTEFLRLFDALPASPRTESSLKEWIKHTTDSHNGYLFGIRRNTDQQLLGFVELDRILWNHRVCGLAIAIGDKDHRGKGLGQHALELVLTFVFDELNLHRVQLTVFDYNTRAIKLYEKLGFKHEGRYRDFIQRNGERYDMHLYGLLQHEWEKSISN</sequence>
<reference evidence="2 3" key="1">
    <citation type="submission" date="2023-03" db="EMBL/GenBank/DDBJ databases">
        <title>Bacillus Genome Sequencing.</title>
        <authorList>
            <person name="Dunlap C."/>
        </authorList>
    </citation>
    <scope>NUCLEOTIDE SEQUENCE [LARGE SCALE GENOMIC DNA]</scope>
    <source>
        <strain evidence="2 3">B-23453</strain>
    </source>
</reference>
<dbReference type="Gene3D" id="3.40.630.30">
    <property type="match status" value="1"/>
</dbReference>
<accession>A0ABU6MCT6</accession>
<feature type="domain" description="N-acetyltransferase" evidence="1">
    <location>
        <begin position="10"/>
        <end position="172"/>
    </location>
</feature>
<dbReference type="SUPFAM" id="SSF55729">
    <property type="entry name" value="Acyl-CoA N-acyltransferases (Nat)"/>
    <property type="match status" value="1"/>
</dbReference>
<dbReference type="Proteomes" id="UP001341444">
    <property type="component" value="Unassembled WGS sequence"/>
</dbReference>
<name>A0ABU6MCT6_9BACI</name>